<gene>
    <name evidence="13" type="ORF">Amon01_000236600</name>
</gene>
<keyword evidence="5" id="KW-0547">Nucleotide-binding</keyword>
<feature type="transmembrane region" description="Helical" evidence="10">
    <location>
        <begin position="696"/>
        <end position="722"/>
    </location>
</feature>
<dbReference type="SUPFAM" id="SSF90123">
    <property type="entry name" value="ABC transporter transmembrane region"/>
    <property type="match status" value="2"/>
</dbReference>
<keyword evidence="3 10" id="KW-0812">Transmembrane</keyword>
<evidence type="ECO:0000256" key="10">
    <source>
        <dbReference type="SAM" id="Phobius"/>
    </source>
</evidence>
<feature type="region of interest" description="Disordered" evidence="9">
    <location>
        <begin position="499"/>
        <end position="530"/>
    </location>
</feature>
<dbReference type="PANTHER" id="PTHR24223:SF443">
    <property type="entry name" value="MULTIDRUG-RESISTANCE LIKE PROTEIN 1, ISOFORM I"/>
    <property type="match status" value="1"/>
</dbReference>
<feature type="domain" description="ABC transporter" evidence="11">
    <location>
        <begin position="986"/>
        <end position="1248"/>
    </location>
</feature>
<dbReference type="AlphaFoldDB" id="A0A9W6YV95"/>
<protein>
    <submittedName>
        <fullName evidence="13">Unnamed protein product</fullName>
    </submittedName>
</protein>
<keyword evidence="7 10" id="KW-1133">Transmembrane helix</keyword>
<organism evidence="13 14">
    <name type="scientific">Ambrosiozyma monospora</name>
    <name type="common">Yeast</name>
    <name type="synonym">Endomycopsis monosporus</name>
    <dbReference type="NCBI Taxonomy" id="43982"/>
    <lineage>
        <taxon>Eukaryota</taxon>
        <taxon>Fungi</taxon>
        <taxon>Dikarya</taxon>
        <taxon>Ascomycota</taxon>
        <taxon>Saccharomycotina</taxon>
        <taxon>Pichiomycetes</taxon>
        <taxon>Pichiales</taxon>
        <taxon>Pichiaceae</taxon>
        <taxon>Ambrosiozyma</taxon>
    </lineage>
</organism>
<feature type="transmembrane region" description="Helical" evidence="10">
    <location>
        <begin position="653"/>
        <end position="676"/>
    </location>
</feature>
<dbReference type="GO" id="GO:0005524">
    <property type="term" value="F:ATP binding"/>
    <property type="evidence" value="ECO:0007669"/>
    <property type="project" value="UniProtKB-KW"/>
</dbReference>
<dbReference type="InterPro" id="IPR027417">
    <property type="entry name" value="P-loop_NTPase"/>
</dbReference>
<dbReference type="OrthoDB" id="6500128at2759"/>
<dbReference type="EMBL" id="BSXU01000848">
    <property type="protein sequence ID" value="GMG21940.1"/>
    <property type="molecule type" value="Genomic_DNA"/>
</dbReference>
<evidence type="ECO:0000256" key="3">
    <source>
        <dbReference type="ARBA" id="ARBA00022692"/>
    </source>
</evidence>
<dbReference type="GO" id="GO:0140359">
    <property type="term" value="F:ABC-type transporter activity"/>
    <property type="evidence" value="ECO:0007669"/>
    <property type="project" value="InterPro"/>
</dbReference>
<feature type="domain" description="ABC transmembrane type-1" evidence="12">
    <location>
        <begin position="1"/>
        <end position="209"/>
    </location>
</feature>
<evidence type="ECO:0000313" key="14">
    <source>
        <dbReference type="Proteomes" id="UP001165063"/>
    </source>
</evidence>
<dbReference type="FunFam" id="1.20.1560.10:FF:000010">
    <property type="entry name" value="Multidrug resistance-associated ABC transporter"/>
    <property type="match status" value="1"/>
</dbReference>
<proteinExistence type="predicted"/>
<accession>A0A9W6YV95</accession>
<evidence type="ECO:0000259" key="11">
    <source>
        <dbReference type="PROSITE" id="PS50893"/>
    </source>
</evidence>
<dbReference type="FunFam" id="3.40.50.300:FF:000997">
    <property type="entry name" value="Multidrug resistance-associated protein 1"/>
    <property type="match status" value="1"/>
</dbReference>
<keyword evidence="14" id="KW-1185">Reference proteome</keyword>
<comment type="subcellular location">
    <subcellularLocation>
        <location evidence="1">Vacuole membrane</location>
        <topology evidence="1">Multi-pass membrane protein</topology>
    </subcellularLocation>
</comment>
<dbReference type="GO" id="GO:0042908">
    <property type="term" value="P:xenobiotic transport"/>
    <property type="evidence" value="ECO:0007669"/>
    <property type="project" value="UniProtKB-ARBA"/>
</dbReference>
<dbReference type="SMART" id="SM00382">
    <property type="entry name" value="AAA"/>
    <property type="match status" value="2"/>
</dbReference>
<dbReference type="Proteomes" id="UP001165063">
    <property type="component" value="Unassembled WGS sequence"/>
</dbReference>
<dbReference type="Gene3D" id="3.40.50.300">
    <property type="entry name" value="P-loop containing nucleotide triphosphate hydrolases"/>
    <property type="match status" value="2"/>
</dbReference>
<dbReference type="FunFam" id="3.40.50.300:FF:000565">
    <property type="entry name" value="ABC bile acid transporter"/>
    <property type="match status" value="1"/>
</dbReference>
<feature type="domain" description="ABC transmembrane type-1" evidence="12">
    <location>
        <begin position="661"/>
        <end position="944"/>
    </location>
</feature>
<dbReference type="InterPro" id="IPR003593">
    <property type="entry name" value="AAA+_ATPase"/>
</dbReference>
<feature type="compositionally biased region" description="Acidic residues" evidence="9">
    <location>
        <begin position="578"/>
        <end position="595"/>
    </location>
</feature>
<feature type="compositionally biased region" description="Basic and acidic residues" evidence="9">
    <location>
        <begin position="499"/>
        <end position="514"/>
    </location>
</feature>
<dbReference type="InterPro" id="IPR044746">
    <property type="entry name" value="ABCC_6TM_D1"/>
</dbReference>
<sequence length="1268" mass="141240">MQLVYEKSLKLSPEARLEYSTGDIINRLSVDINRVQTLTSYCQTLFSAPTRLVLCLWSLHALLGNATWGGIGTMLIMMPINTYLVKSMRKYHKEQMKLKDERTSLVSEMLQNVKSIKLYGWEQPMLDRVAEVRNERELKNLNKIGVLTGVVNFAWTCVPFFVSCSTFAIFALTSKTPLTPDIVFPALSLFDLLSDPIFAIPALMTALIECSVALNRLSTFLLSDEIDDSVVTTLPKVHKLGQPTVKIENCTFMWGKENTTKKQADDYDEEASIESSKLALKNINFVAKKGELSCIVGRVGSGKSTFLQCLLGSLPTVPADPSKPHSITVCGTVAYCSQVPWIVNGSFKENILFGHEFDSEFYNKTIEVCQLLPDLEILPDGDETLVGEKGISLSGGQKARLSLARAIYTRADVYLLDDVLSAVDSHVGQKLIDQVLGKHGVLATKTRILATNSIKVLNHSKNISLLFGQEIEEASTFKAIVREKNSKLYDLIKEFGREEMKKQGPEQSLDDGHKSSSGAESPDKSDSINLNIDEATSSSDAASSSSVSLHDGLVSKIKELKTPNPMSLDDKVSKLDEVDQDEAEAEAQCEGDENDGSPLDRVTSHITLGRAITAPYERRVIRQDTSNMKTAMKKENKEKGKVRWAVYLKYFQACTYTGITLVVSMIIVTVGLYVASTYWLKHWSEDNARRGNNSDVLFYVSIYALFGIGSGFFTLIRAMLMWGMCSIKASKKLHGDMAVAVLKSPMSFFETTPMGRVMNRFSQDISKVDGPLPRVFVSVFSTCVKAAFTLFVIITNMPFFFFVMAVLSTVYFYYQKYYIVSCRDLKRIASITKSPIFAHIQESLNGVDTIKAYGQTGRFLFHNAANIDYNQVSTYCYKSVNRWLSTRLQFIGSLTMLSTCALALWSLQSSHPMSAGLLGLVMSYALRITSYLSFIVKRSVEIEADVVCCERIFEYCDMKPEESEDPEIQSRLMSEPPQGWPREGSIDFVNYSTRYRENLDPVLKNVSLSIKPKEKIGIVGRTGSGKSTFVLSIFRIIEPLSGPNEDGGHIEIDQVNTSNLHLTDLRHHLSIIPQDAQCITGTIRYNLDPFHEFSNDQIWKALKMSSLENHVLKMAKDQDLLEDPLSCKISESGLNLSVGQRQLVCLARVLLKAQKPEHINAITTQKAAAKILILDEATSSVDAQTDKIIQETIRSELSGLTILTIAHRLDTILDNDRILVLDSGVVAEFDKPQVLLKNKQGLFYKLCVDGGFVSDNGDKDGDQIEVDS</sequence>
<evidence type="ECO:0000256" key="5">
    <source>
        <dbReference type="ARBA" id="ARBA00022741"/>
    </source>
</evidence>
<name>A0A9W6YV95_AMBMO</name>
<dbReference type="InterPro" id="IPR044726">
    <property type="entry name" value="ABCC_6TM_D2"/>
</dbReference>
<keyword evidence="2" id="KW-0813">Transport</keyword>
<dbReference type="InterPro" id="IPR011527">
    <property type="entry name" value="ABC1_TM_dom"/>
</dbReference>
<feature type="transmembrane region" description="Helical" evidence="10">
    <location>
        <begin position="800"/>
        <end position="819"/>
    </location>
</feature>
<dbReference type="PROSITE" id="PS50893">
    <property type="entry name" value="ABC_TRANSPORTER_2"/>
    <property type="match status" value="2"/>
</dbReference>
<feature type="transmembrane region" description="Helical" evidence="10">
    <location>
        <begin position="66"/>
        <end position="85"/>
    </location>
</feature>
<evidence type="ECO:0000256" key="6">
    <source>
        <dbReference type="ARBA" id="ARBA00022840"/>
    </source>
</evidence>
<dbReference type="CDD" id="cd18580">
    <property type="entry name" value="ABC_6TM_ABCC_D2"/>
    <property type="match status" value="1"/>
</dbReference>
<keyword evidence="4" id="KW-0677">Repeat</keyword>
<dbReference type="Pfam" id="PF00005">
    <property type="entry name" value="ABC_tran"/>
    <property type="match status" value="2"/>
</dbReference>
<dbReference type="GO" id="GO:0016887">
    <property type="term" value="F:ATP hydrolysis activity"/>
    <property type="evidence" value="ECO:0007669"/>
    <property type="project" value="InterPro"/>
</dbReference>
<dbReference type="PROSITE" id="PS50929">
    <property type="entry name" value="ABC_TM1F"/>
    <property type="match status" value="2"/>
</dbReference>
<feature type="region of interest" description="Disordered" evidence="9">
    <location>
        <begin position="577"/>
        <end position="601"/>
    </location>
</feature>
<evidence type="ECO:0000259" key="12">
    <source>
        <dbReference type="PROSITE" id="PS50929"/>
    </source>
</evidence>
<dbReference type="InterPro" id="IPR050173">
    <property type="entry name" value="ABC_transporter_C-like"/>
</dbReference>
<dbReference type="CDD" id="cd18579">
    <property type="entry name" value="ABC_6TM_ABCC_D1"/>
    <property type="match status" value="1"/>
</dbReference>
<evidence type="ECO:0000256" key="8">
    <source>
        <dbReference type="ARBA" id="ARBA00023136"/>
    </source>
</evidence>
<evidence type="ECO:0000313" key="13">
    <source>
        <dbReference type="EMBL" id="GMG21940.1"/>
    </source>
</evidence>
<feature type="domain" description="ABC transporter" evidence="11">
    <location>
        <begin position="245"/>
        <end position="493"/>
    </location>
</feature>
<evidence type="ECO:0000256" key="9">
    <source>
        <dbReference type="SAM" id="MobiDB-lite"/>
    </source>
</evidence>
<dbReference type="Pfam" id="PF00664">
    <property type="entry name" value="ABC_membrane"/>
    <property type="match status" value="2"/>
</dbReference>
<dbReference type="InterPro" id="IPR003439">
    <property type="entry name" value="ABC_transporter-like_ATP-bd"/>
</dbReference>
<keyword evidence="6" id="KW-0067">ATP-binding</keyword>
<dbReference type="InterPro" id="IPR036640">
    <property type="entry name" value="ABC1_TM_sf"/>
</dbReference>
<dbReference type="PANTHER" id="PTHR24223">
    <property type="entry name" value="ATP-BINDING CASSETTE SUB-FAMILY C"/>
    <property type="match status" value="1"/>
</dbReference>
<dbReference type="PROSITE" id="PS00211">
    <property type="entry name" value="ABC_TRANSPORTER_1"/>
    <property type="match status" value="2"/>
</dbReference>
<feature type="transmembrane region" description="Helical" evidence="10">
    <location>
        <begin position="144"/>
        <end position="172"/>
    </location>
</feature>
<reference evidence="13" key="1">
    <citation type="submission" date="2023-04" db="EMBL/GenBank/DDBJ databases">
        <title>Ambrosiozyma monospora NBRC 1965.</title>
        <authorList>
            <person name="Ichikawa N."/>
            <person name="Sato H."/>
            <person name="Tonouchi N."/>
        </authorList>
    </citation>
    <scope>NUCLEOTIDE SEQUENCE</scope>
    <source>
        <strain evidence="13">NBRC 1965</strain>
    </source>
</reference>
<dbReference type="Gene3D" id="1.20.1560.10">
    <property type="entry name" value="ABC transporter type 1, transmembrane domain"/>
    <property type="match status" value="2"/>
</dbReference>
<dbReference type="CDD" id="cd03244">
    <property type="entry name" value="ABCC_MRP_domain2"/>
    <property type="match status" value="1"/>
</dbReference>
<dbReference type="SUPFAM" id="SSF52540">
    <property type="entry name" value="P-loop containing nucleoside triphosphate hydrolases"/>
    <property type="match status" value="2"/>
</dbReference>
<evidence type="ECO:0000256" key="1">
    <source>
        <dbReference type="ARBA" id="ARBA00004128"/>
    </source>
</evidence>
<dbReference type="InterPro" id="IPR017871">
    <property type="entry name" value="ABC_transporter-like_CS"/>
</dbReference>
<evidence type="ECO:0000256" key="2">
    <source>
        <dbReference type="ARBA" id="ARBA00022448"/>
    </source>
</evidence>
<feature type="transmembrane region" description="Helical" evidence="10">
    <location>
        <begin position="888"/>
        <end position="907"/>
    </location>
</feature>
<evidence type="ECO:0000256" key="4">
    <source>
        <dbReference type="ARBA" id="ARBA00022737"/>
    </source>
</evidence>
<comment type="caution">
    <text evidence="13">The sequence shown here is derived from an EMBL/GenBank/DDBJ whole genome shotgun (WGS) entry which is preliminary data.</text>
</comment>
<keyword evidence="8 10" id="KW-0472">Membrane</keyword>
<dbReference type="CDD" id="cd03250">
    <property type="entry name" value="ABCC_MRP_domain1"/>
    <property type="match status" value="1"/>
</dbReference>
<dbReference type="GO" id="GO:0000329">
    <property type="term" value="C:fungal-type vacuole membrane"/>
    <property type="evidence" value="ECO:0007669"/>
    <property type="project" value="UniProtKB-ARBA"/>
</dbReference>
<evidence type="ECO:0000256" key="7">
    <source>
        <dbReference type="ARBA" id="ARBA00022989"/>
    </source>
</evidence>